<keyword evidence="2" id="KW-1185">Reference proteome</keyword>
<accession>A0A931DGY5</accession>
<gene>
    <name evidence="1" type="ORF">IW256_001424</name>
</gene>
<sequence length="118" mass="12569">MDERTPSGTEIRIVGAELADGLELRTRGLEGHGLPELRVSGLAPYLGQGWARVLAALARRLVELDGAVPAEVDLGPEVTIGLSAEEGHLVPGPPRGFTGPVEEWRRDVLLALFPSART</sequence>
<reference evidence="1" key="1">
    <citation type="submission" date="2020-11" db="EMBL/GenBank/DDBJ databases">
        <title>Sequencing the genomes of 1000 actinobacteria strains.</title>
        <authorList>
            <person name="Klenk H.-P."/>
        </authorList>
    </citation>
    <scope>NUCLEOTIDE SEQUENCE</scope>
    <source>
        <strain evidence="1">DSM 43175</strain>
    </source>
</reference>
<comment type="caution">
    <text evidence="1">The sequence shown here is derived from an EMBL/GenBank/DDBJ whole genome shotgun (WGS) entry which is preliminary data.</text>
</comment>
<evidence type="ECO:0000313" key="2">
    <source>
        <dbReference type="Proteomes" id="UP000614047"/>
    </source>
</evidence>
<dbReference type="Proteomes" id="UP000614047">
    <property type="component" value="Unassembled WGS sequence"/>
</dbReference>
<protein>
    <submittedName>
        <fullName evidence="1">Uncharacterized protein</fullName>
    </submittedName>
</protein>
<organism evidence="1 2">
    <name type="scientific">Actinomadura viridis</name>
    <dbReference type="NCBI Taxonomy" id="58110"/>
    <lineage>
        <taxon>Bacteria</taxon>
        <taxon>Bacillati</taxon>
        <taxon>Actinomycetota</taxon>
        <taxon>Actinomycetes</taxon>
        <taxon>Streptosporangiales</taxon>
        <taxon>Thermomonosporaceae</taxon>
        <taxon>Actinomadura</taxon>
    </lineage>
</organism>
<dbReference type="RefSeq" id="WP_197010194.1">
    <property type="nucleotide sequence ID" value="NZ_BAABES010000006.1"/>
</dbReference>
<dbReference type="EMBL" id="JADOUA010000001">
    <property type="protein sequence ID" value="MBG6087311.1"/>
    <property type="molecule type" value="Genomic_DNA"/>
</dbReference>
<evidence type="ECO:0000313" key="1">
    <source>
        <dbReference type="EMBL" id="MBG6087311.1"/>
    </source>
</evidence>
<name>A0A931DGY5_9ACTN</name>
<proteinExistence type="predicted"/>
<dbReference type="AlphaFoldDB" id="A0A931DGY5"/>